<reference evidence="1" key="2">
    <citation type="journal article" date="2023" name="Int. J. Mol. Sci.">
        <title>De Novo Assembly and Annotation of 11 Diverse Shrub Willow (Salix) Genomes Reveals Novel Gene Organization in Sex-Linked Regions.</title>
        <authorList>
            <person name="Hyden B."/>
            <person name="Feng K."/>
            <person name="Yates T.B."/>
            <person name="Jawdy S."/>
            <person name="Cereghino C."/>
            <person name="Smart L.B."/>
            <person name="Muchero W."/>
        </authorList>
    </citation>
    <scope>NUCLEOTIDE SEQUENCE</scope>
    <source>
        <tissue evidence="1">Shoot tip</tissue>
    </source>
</reference>
<comment type="caution">
    <text evidence="1">The sequence shown here is derived from an EMBL/GenBank/DDBJ whole genome shotgun (WGS) entry which is preliminary data.</text>
</comment>
<protein>
    <submittedName>
        <fullName evidence="1">Uncharacterized protein</fullName>
    </submittedName>
</protein>
<evidence type="ECO:0000313" key="2">
    <source>
        <dbReference type="Proteomes" id="UP001141253"/>
    </source>
</evidence>
<dbReference type="EMBL" id="JAPFFI010000010">
    <property type="protein sequence ID" value="KAJ6375733.1"/>
    <property type="molecule type" value="Genomic_DNA"/>
</dbReference>
<name>A0ABQ9B9A1_9ROSI</name>
<proteinExistence type="predicted"/>
<accession>A0ABQ9B9A1</accession>
<reference evidence="1" key="1">
    <citation type="submission" date="2022-10" db="EMBL/GenBank/DDBJ databases">
        <authorList>
            <person name="Hyden B.L."/>
            <person name="Feng K."/>
            <person name="Yates T."/>
            <person name="Jawdy S."/>
            <person name="Smart L.B."/>
            <person name="Muchero W."/>
        </authorList>
    </citation>
    <scope>NUCLEOTIDE SEQUENCE</scope>
    <source>
        <tissue evidence="1">Shoot tip</tissue>
    </source>
</reference>
<keyword evidence="2" id="KW-1185">Reference proteome</keyword>
<gene>
    <name evidence="1" type="ORF">OIU77_000656</name>
</gene>
<evidence type="ECO:0000313" key="1">
    <source>
        <dbReference type="EMBL" id="KAJ6375733.1"/>
    </source>
</evidence>
<sequence length="80" mass="9522">MKCFKTGFHSSIDIPMQIQRKQPSQILLDNNIIIKEDDLFQKWIDLRDVKSEVIEQRHVLRVPQFRLNLHILIYPKVVGP</sequence>
<dbReference type="Proteomes" id="UP001141253">
    <property type="component" value="Chromosome 12"/>
</dbReference>
<organism evidence="1 2">
    <name type="scientific">Salix suchowensis</name>
    <dbReference type="NCBI Taxonomy" id="1278906"/>
    <lineage>
        <taxon>Eukaryota</taxon>
        <taxon>Viridiplantae</taxon>
        <taxon>Streptophyta</taxon>
        <taxon>Embryophyta</taxon>
        <taxon>Tracheophyta</taxon>
        <taxon>Spermatophyta</taxon>
        <taxon>Magnoliopsida</taxon>
        <taxon>eudicotyledons</taxon>
        <taxon>Gunneridae</taxon>
        <taxon>Pentapetalae</taxon>
        <taxon>rosids</taxon>
        <taxon>fabids</taxon>
        <taxon>Malpighiales</taxon>
        <taxon>Salicaceae</taxon>
        <taxon>Saliceae</taxon>
        <taxon>Salix</taxon>
    </lineage>
</organism>